<organism evidence="1 2">
    <name type="scientific">Rossellomorea aquimaris</name>
    <dbReference type="NCBI Taxonomy" id="189382"/>
    <lineage>
        <taxon>Bacteria</taxon>
        <taxon>Bacillati</taxon>
        <taxon>Bacillota</taxon>
        <taxon>Bacilli</taxon>
        <taxon>Bacillales</taxon>
        <taxon>Bacillaceae</taxon>
        <taxon>Rossellomorea</taxon>
    </lineage>
</organism>
<evidence type="ECO:0000313" key="1">
    <source>
        <dbReference type="EMBL" id="RBP06144.1"/>
    </source>
</evidence>
<dbReference type="EMBL" id="QNRJ01000003">
    <property type="protein sequence ID" value="RBP06144.1"/>
    <property type="molecule type" value="Genomic_DNA"/>
</dbReference>
<sequence>MEFELILVLFMAVVVVSLWVVHSKLNRITEHVQQLDEEYLSDEQIEKELEEEWYKDK</sequence>
<protein>
    <submittedName>
        <fullName evidence="1">Uncharacterized protein</fullName>
    </submittedName>
</protein>
<proteinExistence type="predicted"/>
<evidence type="ECO:0000313" key="2">
    <source>
        <dbReference type="Proteomes" id="UP000252118"/>
    </source>
</evidence>
<dbReference type="AlphaFoldDB" id="A0A366EUX4"/>
<comment type="caution">
    <text evidence="1">The sequence shown here is derived from an EMBL/GenBank/DDBJ whole genome shotgun (WGS) entry which is preliminary data.</text>
</comment>
<reference evidence="1 2" key="1">
    <citation type="submission" date="2018-06" db="EMBL/GenBank/DDBJ databases">
        <title>Freshwater and sediment microbial communities from various areas in North America, analyzing microbe dynamics in response to fracking.</title>
        <authorList>
            <person name="Lamendella R."/>
        </authorList>
    </citation>
    <scope>NUCLEOTIDE SEQUENCE [LARGE SCALE GENOMIC DNA]</scope>
    <source>
        <strain evidence="1 2">97B</strain>
    </source>
</reference>
<dbReference type="Proteomes" id="UP000252118">
    <property type="component" value="Unassembled WGS sequence"/>
</dbReference>
<dbReference type="RefSeq" id="WP_181778067.1">
    <property type="nucleotide sequence ID" value="NZ_QNRJ01000003.1"/>
</dbReference>
<gene>
    <name evidence="1" type="ORF">DET59_103276</name>
</gene>
<accession>A0A366EUX4</accession>
<name>A0A366EUX4_9BACI</name>